<sequence length="343" mass="38054">MKSENKELNHIQLKDIIDLNFLQKFQDDFAESMDIASITVDKNGKPVTRPSRYTKICMNYTQSVQLGKNRCAQCHSNAGVEAFKNKRPYIYTCHSGLIDFAAPIIVEGELVGTILGGQISYSEPDEEKFKETANELGLDENEYYNAAKEVKVIEERKVNSAAEVLFSVANTLSRSGYHELKIKEMTSTLMDNFEQISSATQQLAASSMEVTQNQGALNNEIENVQGISNEINSILGYIKDIANQTKMLGLNAAIEAARVGDLGKGFNVVATEIRKLSESSKETAINISTLTEKIQLSINKTFEMSNNTLEITEQQSAAIEETNASIEELTSFTTEMDKLVNEN</sequence>
<dbReference type="Pfam" id="PF10114">
    <property type="entry name" value="PocR"/>
    <property type="match status" value="1"/>
</dbReference>
<dbReference type="GO" id="GO:0007165">
    <property type="term" value="P:signal transduction"/>
    <property type="evidence" value="ECO:0007669"/>
    <property type="project" value="UniProtKB-KW"/>
</dbReference>
<keyword evidence="1 2" id="KW-0807">Transducer</keyword>
<dbReference type="Proteomes" id="UP000191154">
    <property type="component" value="Unassembled WGS sequence"/>
</dbReference>
<evidence type="ECO:0000256" key="2">
    <source>
        <dbReference type="PROSITE-ProRule" id="PRU00284"/>
    </source>
</evidence>
<evidence type="ECO:0000259" key="3">
    <source>
        <dbReference type="PROSITE" id="PS50111"/>
    </source>
</evidence>
<feature type="domain" description="Methyl-accepting transducer" evidence="3">
    <location>
        <begin position="181"/>
        <end position="343"/>
    </location>
</feature>
<dbReference type="SUPFAM" id="SSF58104">
    <property type="entry name" value="Methyl-accepting chemotaxis protein (MCP) signaling domain"/>
    <property type="match status" value="1"/>
</dbReference>
<dbReference type="RefSeq" id="WP_077864268.1">
    <property type="nucleotide sequence ID" value="NZ_LZYZ01000001.1"/>
</dbReference>
<name>A0A1S8NJL3_CLOSA</name>
<dbReference type="PANTHER" id="PTHR32089">
    <property type="entry name" value="METHYL-ACCEPTING CHEMOTAXIS PROTEIN MCPB"/>
    <property type="match status" value="1"/>
</dbReference>
<dbReference type="SMART" id="SM00283">
    <property type="entry name" value="MA"/>
    <property type="match status" value="1"/>
</dbReference>
<protein>
    <submittedName>
        <fullName evidence="4">Putative sensory transducer protein YfmS</fullName>
    </submittedName>
</protein>
<organism evidence="4 5">
    <name type="scientific">Clostridium saccharobutylicum</name>
    <dbReference type="NCBI Taxonomy" id="169679"/>
    <lineage>
        <taxon>Bacteria</taxon>
        <taxon>Bacillati</taxon>
        <taxon>Bacillota</taxon>
        <taxon>Clostridia</taxon>
        <taxon>Eubacteriales</taxon>
        <taxon>Clostridiaceae</taxon>
        <taxon>Clostridium</taxon>
    </lineage>
</organism>
<dbReference type="PROSITE" id="PS50111">
    <property type="entry name" value="CHEMOTAXIS_TRANSDUC_2"/>
    <property type="match status" value="1"/>
</dbReference>
<proteinExistence type="predicted"/>
<gene>
    <name evidence="4" type="primary">yfmS_2</name>
    <name evidence="4" type="ORF">CLOSAC_08430</name>
</gene>
<reference evidence="4 5" key="1">
    <citation type="submission" date="2016-05" db="EMBL/GenBank/DDBJ databases">
        <title>Microbial solvent formation.</title>
        <authorList>
            <person name="Poehlein A."/>
            <person name="Montoya Solano J.D."/>
            <person name="Flitsch S."/>
            <person name="Krabben P."/>
            <person name="Duerre P."/>
            <person name="Daniel R."/>
        </authorList>
    </citation>
    <scope>NUCLEOTIDE SEQUENCE [LARGE SCALE GENOMIC DNA]</scope>
    <source>
        <strain evidence="4 5">L1-8</strain>
    </source>
</reference>
<evidence type="ECO:0000313" key="5">
    <source>
        <dbReference type="Proteomes" id="UP000191154"/>
    </source>
</evidence>
<comment type="caution">
    <text evidence="4">The sequence shown here is derived from an EMBL/GenBank/DDBJ whole genome shotgun (WGS) entry which is preliminary data.</text>
</comment>
<dbReference type="PANTHER" id="PTHR32089:SF112">
    <property type="entry name" value="LYSOZYME-LIKE PROTEIN-RELATED"/>
    <property type="match status" value="1"/>
</dbReference>
<accession>A0A1S8NJL3</accession>
<dbReference type="Pfam" id="PF00015">
    <property type="entry name" value="MCPsignal"/>
    <property type="match status" value="1"/>
</dbReference>
<dbReference type="EMBL" id="LZYZ01000001">
    <property type="protein sequence ID" value="OOM16572.1"/>
    <property type="molecule type" value="Genomic_DNA"/>
</dbReference>
<evidence type="ECO:0000313" key="4">
    <source>
        <dbReference type="EMBL" id="OOM16572.1"/>
    </source>
</evidence>
<dbReference type="Gene3D" id="1.10.287.950">
    <property type="entry name" value="Methyl-accepting chemotaxis protein"/>
    <property type="match status" value="1"/>
</dbReference>
<dbReference type="InterPro" id="IPR018771">
    <property type="entry name" value="PocR_dom"/>
</dbReference>
<evidence type="ECO:0000256" key="1">
    <source>
        <dbReference type="ARBA" id="ARBA00023224"/>
    </source>
</evidence>
<dbReference type="STRING" id="169679.CSACC_42310"/>
<dbReference type="AlphaFoldDB" id="A0A1S8NJL3"/>
<dbReference type="GO" id="GO:0016020">
    <property type="term" value="C:membrane"/>
    <property type="evidence" value="ECO:0007669"/>
    <property type="project" value="InterPro"/>
</dbReference>
<dbReference type="InterPro" id="IPR004089">
    <property type="entry name" value="MCPsignal_dom"/>
</dbReference>